<accession>A0A951UCH1</accession>
<sequence>MEKDSYRIRGTTKPIEQSARRLRQQLTPAEAHLWSALSRRQLAGLKFRSQHPVGRFIVDFYCPACKLVIEVDGDIHAQQKDYDSVRTEQLQAFGYQVLRFTNEDVLSDLQTVLAHIVKVAEAQFPPELGG</sequence>
<dbReference type="InterPro" id="IPR007569">
    <property type="entry name" value="DUF559"/>
</dbReference>
<dbReference type="AlphaFoldDB" id="A0A951UCH1"/>
<dbReference type="InterPro" id="IPR011335">
    <property type="entry name" value="Restrct_endonuc-II-like"/>
</dbReference>
<comment type="caution">
    <text evidence="2">The sequence shown here is derived from an EMBL/GenBank/DDBJ whole genome shotgun (WGS) entry which is preliminary data.</text>
</comment>
<dbReference type="PANTHER" id="PTHR38590">
    <property type="entry name" value="BLL0828 PROTEIN"/>
    <property type="match status" value="1"/>
</dbReference>
<dbReference type="CDD" id="cd01038">
    <property type="entry name" value="Endonuclease_DUF559"/>
    <property type="match status" value="1"/>
</dbReference>
<organism evidence="2 3">
    <name type="scientific">Symplocastrum torsivum CPER-KK1</name>
    <dbReference type="NCBI Taxonomy" id="450513"/>
    <lineage>
        <taxon>Bacteria</taxon>
        <taxon>Bacillati</taxon>
        <taxon>Cyanobacteriota</taxon>
        <taxon>Cyanophyceae</taxon>
        <taxon>Oscillatoriophycideae</taxon>
        <taxon>Oscillatoriales</taxon>
        <taxon>Microcoleaceae</taxon>
        <taxon>Symplocastrum</taxon>
    </lineage>
</organism>
<dbReference type="Pfam" id="PF04480">
    <property type="entry name" value="DUF559"/>
    <property type="match status" value="1"/>
</dbReference>
<reference evidence="2" key="1">
    <citation type="submission" date="2021-05" db="EMBL/GenBank/DDBJ databases">
        <authorList>
            <person name="Pietrasiak N."/>
            <person name="Ward R."/>
            <person name="Stajich J.E."/>
            <person name="Kurbessoian T."/>
        </authorList>
    </citation>
    <scope>NUCLEOTIDE SEQUENCE</scope>
    <source>
        <strain evidence="2">CPER-KK1</strain>
    </source>
</reference>
<reference evidence="2" key="2">
    <citation type="journal article" date="2022" name="Microbiol. Resour. Announc.">
        <title>Metagenome Sequencing to Explore Phylogenomics of Terrestrial Cyanobacteria.</title>
        <authorList>
            <person name="Ward R.D."/>
            <person name="Stajich J.E."/>
            <person name="Johansen J.R."/>
            <person name="Huntemann M."/>
            <person name="Clum A."/>
            <person name="Foster B."/>
            <person name="Foster B."/>
            <person name="Roux S."/>
            <person name="Palaniappan K."/>
            <person name="Varghese N."/>
            <person name="Mukherjee S."/>
            <person name="Reddy T.B.K."/>
            <person name="Daum C."/>
            <person name="Copeland A."/>
            <person name="Chen I.A."/>
            <person name="Ivanova N.N."/>
            <person name="Kyrpides N.C."/>
            <person name="Shapiro N."/>
            <person name="Eloe-Fadrosh E.A."/>
            <person name="Pietrasiak N."/>
        </authorList>
    </citation>
    <scope>NUCLEOTIDE SEQUENCE</scope>
    <source>
        <strain evidence="2">CPER-KK1</strain>
    </source>
</reference>
<dbReference type="InterPro" id="IPR047216">
    <property type="entry name" value="Endonuclease_DUF559_bact"/>
</dbReference>
<dbReference type="SUPFAM" id="SSF52980">
    <property type="entry name" value="Restriction endonuclease-like"/>
    <property type="match status" value="1"/>
</dbReference>
<proteinExistence type="predicted"/>
<gene>
    <name evidence="2" type="ORF">KME25_26680</name>
</gene>
<evidence type="ECO:0000313" key="2">
    <source>
        <dbReference type="EMBL" id="MBW4547994.1"/>
    </source>
</evidence>
<dbReference type="PANTHER" id="PTHR38590:SF1">
    <property type="entry name" value="BLL0828 PROTEIN"/>
    <property type="match status" value="1"/>
</dbReference>
<protein>
    <submittedName>
        <fullName evidence="2">DUF559 domain-containing protein</fullName>
    </submittedName>
</protein>
<name>A0A951UCH1_9CYAN</name>
<dbReference type="Gene3D" id="3.40.960.10">
    <property type="entry name" value="VSR Endonuclease"/>
    <property type="match status" value="1"/>
</dbReference>
<dbReference type="EMBL" id="JAHHIF010000053">
    <property type="protein sequence ID" value="MBW4547994.1"/>
    <property type="molecule type" value="Genomic_DNA"/>
</dbReference>
<evidence type="ECO:0000259" key="1">
    <source>
        <dbReference type="Pfam" id="PF04480"/>
    </source>
</evidence>
<feature type="domain" description="DUF559" evidence="1">
    <location>
        <begin position="16"/>
        <end position="119"/>
    </location>
</feature>
<dbReference type="Proteomes" id="UP000753908">
    <property type="component" value="Unassembled WGS sequence"/>
</dbReference>
<evidence type="ECO:0000313" key="3">
    <source>
        <dbReference type="Proteomes" id="UP000753908"/>
    </source>
</evidence>